<reference evidence="4" key="1">
    <citation type="submission" date="2017-09" db="EMBL/GenBank/DDBJ databases">
        <title>Depth-based differentiation of microbial function through sediment-hosted aquifers and enrichment of novel symbionts in the deep terrestrial subsurface.</title>
        <authorList>
            <person name="Probst A.J."/>
            <person name="Ladd B."/>
            <person name="Jarett J.K."/>
            <person name="Geller-Mcgrath D.E."/>
            <person name="Sieber C.M.K."/>
            <person name="Emerson J.B."/>
            <person name="Anantharaman K."/>
            <person name="Thomas B.C."/>
            <person name="Malmstrom R."/>
            <person name="Stieglmeier M."/>
            <person name="Klingl A."/>
            <person name="Woyke T."/>
            <person name="Ryan C.M."/>
            <person name="Banfield J.F."/>
        </authorList>
    </citation>
    <scope>NUCLEOTIDE SEQUENCE [LARGE SCALE GENOMIC DNA]</scope>
</reference>
<dbReference type="PANTHER" id="PTHR45947">
    <property type="entry name" value="SULFOQUINOVOSYL TRANSFERASE SQD2"/>
    <property type="match status" value="1"/>
</dbReference>
<dbReference type="Pfam" id="PF13439">
    <property type="entry name" value="Glyco_transf_4"/>
    <property type="match status" value="1"/>
</dbReference>
<evidence type="ECO:0000313" key="3">
    <source>
        <dbReference type="EMBL" id="PIT94769.1"/>
    </source>
</evidence>
<name>A0A2M6WPQ8_9BACT</name>
<dbReference type="InterPro" id="IPR028098">
    <property type="entry name" value="Glyco_trans_4-like_N"/>
</dbReference>
<dbReference type="Proteomes" id="UP000228900">
    <property type="component" value="Unassembled WGS sequence"/>
</dbReference>
<feature type="domain" description="Glycosyl transferase family 1" evidence="1">
    <location>
        <begin position="186"/>
        <end position="339"/>
    </location>
</feature>
<comment type="caution">
    <text evidence="3">The sequence shown here is derived from an EMBL/GenBank/DDBJ whole genome shotgun (WGS) entry which is preliminary data.</text>
</comment>
<proteinExistence type="predicted"/>
<dbReference type="InterPro" id="IPR050194">
    <property type="entry name" value="Glycosyltransferase_grp1"/>
</dbReference>
<feature type="domain" description="Glycosyltransferase subfamily 4-like N-terminal" evidence="2">
    <location>
        <begin position="17"/>
        <end position="177"/>
    </location>
</feature>
<evidence type="ECO:0000259" key="1">
    <source>
        <dbReference type="Pfam" id="PF00534"/>
    </source>
</evidence>
<keyword evidence="3" id="KW-0808">Transferase</keyword>
<dbReference type="SUPFAM" id="SSF53756">
    <property type="entry name" value="UDP-Glycosyltransferase/glycogen phosphorylase"/>
    <property type="match status" value="1"/>
</dbReference>
<sequence length="369" mass="41234">MKIALIGQKGIPVTHGGGVEKHVENLAVRLVELGHEVIVYTRHSYTDKRLKEYKGVKLVGLPSVPTKNLDAISHTFLAVIAVIFRKVDVVHFHSIGPSSLIWLVKLFKPHTPVVATFHSQCYHNQKWGLFAKNYLRFGEYMCSRKADTVITVSKSLLDHVLKKYPQAHARYIPNGVNVLPQLSAQEITDKWGLTKDSYILNVGRLVANKGVEYLINAYHQIKTDKKLVIVGDGVMEADLKGLADNDPNIIFTGNQNGQILGELFSNAYLFVQPSESEGLSLALLEAMSYQNPCLVSDIPANCEVVGLDGLTFKNMDTANLKTKLEELLTSPDKLKANKEEMYNKVVQEYDWTKIVNSIVDIYTQAKAKK</sequence>
<protein>
    <submittedName>
        <fullName evidence="3">Glycosyl transferase family 1</fullName>
    </submittedName>
</protein>
<gene>
    <name evidence="3" type="ORF">COT98_02310</name>
</gene>
<accession>A0A2M6WPQ8</accession>
<dbReference type="Pfam" id="PF00534">
    <property type="entry name" value="Glycos_transf_1"/>
    <property type="match status" value="1"/>
</dbReference>
<organism evidence="3 4">
    <name type="scientific">Candidatus Falkowbacteria bacterium CG10_big_fil_rev_8_21_14_0_10_39_9</name>
    <dbReference type="NCBI Taxonomy" id="1974566"/>
    <lineage>
        <taxon>Bacteria</taxon>
        <taxon>Candidatus Falkowiibacteriota</taxon>
    </lineage>
</organism>
<evidence type="ECO:0000259" key="2">
    <source>
        <dbReference type="Pfam" id="PF13439"/>
    </source>
</evidence>
<dbReference type="InterPro" id="IPR001296">
    <property type="entry name" value="Glyco_trans_1"/>
</dbReference>
<dbReference type="CDD" id="cd03801">
    <property type="entry name" value="GT4_PimA-like"/>
    <property type="match status" value="1"/>
</dbReference>
<dbReference type="GO" id="GO:0016757">
    <property type="term" value="F:glycosyltransferase activity"/>
    <property type="evidence" value="ECO:0007669"/>
    <property type="project" value="InterPro"/>
</dbReference>
<dbReference type="PANTHER" id="PTHR45947:SF3">
    <property type="entry name" value="SULFOQUINOVOSYL TRANSFERASE SQD2"/>
    <property type="match status" value="1"/>
</dbReference>
<dbReference type="Gene3D" id="3.40.50.2000">
    <property type="entry name" value="Glycogen Phosphorylase B"/>
    <property type="match status" value="2"/>
</dbReference>
<dbReference type="AlphaFoldDB" id="A0A2M6WPQ8"/>
<evidence type="ECO:0000313" key="4">
    <source>
        <dbReference type="Proteomes" id="UP000228900"/>
    </source>
</evidence>
<dbReference type="EMBL" id="PFAQ01000037">
    <property type="protein sequence ID" value="PIT94769.1"/>
    <property type="molecule type" value="Genomic_DNA"/>
</dbReference>